<dbReference type="Proteomes" id="UP000266841">
    <property type="component" value="Unassembled WGS sequence"/>
</dbReference>
<sequence length="262" mass="29587">MSNLTAHAGASSVESADLAARNLQERLMSSGHDRPEGDRCPICFDLIELPMGHHSKTNVCCMKSICDGCILAALRRGMNDRCPFCRTTRPRGDASRLAMIQKRVHKKDVEALSFLGLKHYFGDLGLAKDVSRSIELWTEAAELGSVDAHRQIGHLYYYGRVVDEDKPRGVQHWQQAAMKGHALSRRKLGDVEYDNANYQIALQHYISQIWIRKVTQFHQGNVQRRSRDQSAVCRGVTGIPRRRGRDEESPERGSKETALLDF</sequence>
<evidence type="ECO:0000256" key="1">
    <source>
        <dbReference type="PROSITE-ProRule" id="PRU00175"/>
    </source>
</evidence>
<dbReference type="Gene3D" id="3.30.40.10">
    <property type="entry name" value="Zinc/RING finger domain, C3HC4 (zinc finger)"/>
    <property type="match status" value="1"/>
</dbReference>
<reference evidence="4 5" key="1">
    <citation type="journal article" date="2012" name="Genome Biol.">
        <title>Genome and low-iron response of an oceanic diatom adapted to chronic iron limitation.</title>
        <authorList>
            <person name="Lommer M."/>
            <person name="Specht M."/>
            <person name="Roy A.S."/>
            <person name="Kraemer L."/>
            <person name="Andreson R."/>
            <person name="Gutowska M.A."/>
            <person name="Wolf J."/>
            <person name="Bergner S.V."/>
            <person name="Schilhabel M.B."/>
            <person name="Klostermeier U.C."/>
            <person name="Beiko R.G."/>
            <person name="Rosenstiel P."/>
            <person name="Hippler M."/>
            <person name="Laroche J."/>
        </authorList>
    </citation>
    <scope>NUCLEOTIDE SEQUENCE [LARGE SCALE GENOMIC DNA]</scope>
    <source>
        <strain evidence="4 5">CCMP1005</strain>
    </source>
</reference>
<dbReference type="AlphaFoldDB" id="K0RUD6"/>
<evidence type="ECO:0000313" key="5">
    <source>
        <dbReference type="Proteomes" id="UP000266841"/>
    </source>
</evidence>
<keyword evidence="5" id="KW-1185">Reference proteome</keyword>
<name>K0RUD6_THAOC</name>
<dbReference type="Pfam" id="PF08238">
    <property type="entry name" value="Sel1"/>
    <property type="match status" value="2"/>
</dbReference>
<comment type="caution">
    <text evidence="4">The sequence shown here is derived from an EMBL/GenBank/DDBJ whole genome shotgun (WGS) entry which is preliminary data.</text>
</comment>
<dbReference type="InterPro" id="IPR011990">
    <property type="entry name" value="TPR-like_helical_dom_sf"/>
</dbReference>
<dbReference type="SUPFAM" id="SSF57850">
    <property type="entry name" value="RING/U-box"/>
    <property type="match status" value="1"/>
</dbReference>
<organism evidence="4 5">
    <name type="scientific">Thalassiosira oceanica</name>
    <name type="common">Marine diatom</name>
    <dbReference type="NCBI Taxonomy" id="159749"/>
    <lineage>
        <taxon>Eukaryota</taxon>
        <taxon>Sar</taxon>
        <taxon>Stramenopiles</taxon>
        <taxon>Ochrophyta</taxon>
        <taxon>Bacillariophyta</taxon>
        <taxon>Coscinodiscophyceae</taxon>
        <taxon>Thalassiosirophycidae</taxon>
        <taxon>Thalassiosirales</taxon>
        <taxon>Thalassiosiraceae</taxon>
        <taxon>Thalassiosira</taxon>
    </lineage>
</organism>
<keyword evidence="1" id="KW-0479">Metal-binding</keyword>
<dbReference type="EMBL" id="AGNL01028090">
    <property type="protein sequence ID" value="EJK57473.1"/>
    <property type="molecule type" value="Genomic_DNA"/>
</dbReference>
<evidence type="ECO:0000256" key="2">
    <source>
        <dbReference type="SAM" id="MobiDB-lite"/>
    </source>
</evidence>
<dbReference type="SMART" id="SM00671">
    <property type="entry name" value="SEL1"/>
    <property type="match status" value="2"/>
</dbReference>
<gene>
    <name evidence="4" type="ORF">THAOC_22477</name>
</gene>
<evidence type="ECO:0000313" key="4">
    <source>
        <dbReference type="EMBL" id="EJK57473.1"/>
    </source>
</evidence>
<dbReference type="GO" id="GO:0008270">
    <property type="term" value="F:zinc ion binding"/>
    <property type="evidence" value="ECO:0007669"/>
    <property type="project" value="UniProtKB-KW"/>
</dbReference>
<dbReference type="OrthoDB" id="2247385at2759"/>
<feature type="compositionally biased region" description="Basic and acidic residues" evidence="2">
    <location>
        <begin position="244"/>
        <end position="255"/>
    </location>
</feature>
<accession>K0RUD6</accession>
<dbReference type="SUPFAM" id="SSF81901">
    <property type="entry name" value="HCP-like"/>
    <property type="match status" value="1"/>
</dbReference>
<dbReference type="InterPro" id="IPR001841">
    <property type="entry name" value="Znf_RING"/>
</dbReference>
<evidence type="ECO:0000259" key="3">
    <source>
        <dbReference type="PROSITE" id="PS50089"/>
    </source>
</evidence>
<dbReference type="InterPro" id="IPR006597">
    <property type="entry name" value="Sel1-like"/>
</dbReference>
<protein>
    <recommendedName>
        <fullName evidence="3">RING-type domain-containing protein</fullName>
    </recommendedName>
</protein>
<keyword evidence="1" id="KW-0863">Zinc-finger</keyword>
<keyword evidence="1" id="KW-0862">Zinc</keyword>
<proteinExistence type="predicted"/>
<dbReference type="GO" id="GO:0005737">
    <property type="term" value="C:cytoplasm"/>
    <property type="evidence" value="ECO:0007669"/>
    <property type="project" value="UniProtKB-ARBA"/>
</dbReference>
<feature type="region of interest" description="Disordered" evidence="2">
    <location>
        <begin position="237"/>
        <end position="262"/>
    </location>
</feature>
<dbReference type="PROSITE" id="PS50089">
    <property type="entry name" value="ZF_RING_2"/>
    <property type="match status" value="1"/>
</dbReference>
<dbReference type="Gene3D" id="1.25.40.10">
    <property type="entry name" value="Tetratricopeptide repeat domain"/>
    <property type="match status" value="1"/>
</dbReference>
<dbReference type="InterPro" id="IPR013083">
    <property type="entry name" value="Znf_RING/FYVE/PHD"/>
</dbReference>
<feature type="domain" description="RING-type" evidence="3">
    <location>
        <begin position="40"/>
        <end position="86"/>
    </location>
</feature>